<keyword evidence="4" id="KW-1185">Reference proteome</keyword>
<dbReference type="EMBL" id="BAAAVI010000065">
    <property type="protein sequence ID" value="GAA2899343.1"/>
    <property type="molecule type" value="Genomic_DNA"/>
</dbReference>
<feature type="transmembrane region" description="Helical" evidence="1">
    <location>
        <begin position="294"/>
        <end position="322"/>
    </location>
</feature>
<evidence type="ECO:0000313" key="3">
    <source>
        <dbReference type="EMBL" id="GAA2899343.1"/>
    </source>
</evidence>
<dbReference type="CDD" id="cd00761">
    <property type="entry name" value="Glyco_tranf_GTA_type"/>
    <property type="match status" value="1"/>
</dbReference>
<dbReference type="InterPro" id="IPR001173">
    <property type="entry name" value="Glyco_trans_2-like"/>
</dbReference>
<sequence>MKPDRPLVTVIVPNHNHARFLPLCLAAVQAQTYSPLEIVVVDDCSTDDSVRIAESMGVSVLRTAENGGPAVARNAGAARASGEILFFVDSDVALAPDAVATGVALLEADPGRGAVCGIEDPEPLIRSGRVEDYRSLQHHYWSIASAGEVSFLWSAMFAIRADVFAEIGPFNPLLRYTEEVDYGQRLSRRYTVLITPAIHGRMSHDRELGALLRKLFHRGRLRVPLYARRRRFARGYETASRAWASVAALLAVAALPLPLALGPVAAAVPALLLAASLACDVGMYRFVFARRCPVFGVFFAGVHFLVNLVIIGAVIVGVLQWLGSGRFRRLYDAPVPAASPAGG</sequence>
<evidence type="ECO:0000313" key="4">
    <source>
        <dbReference type="Proteomes" id="UP001500831"/>
    </source>
</evidence>
<feature type="transmembrane region" description="Helical" evidence="1">
    <location>
        <begin position="238"/>
        <end position="261"/>
    </location>
</feature>
<accession>A0ABN3W7X6</accession>
<dbReference type="RefSeq" id="WP_344979505.1">
    <property type="nucleotide sequence ID" value="NZ_BAAAVI010000065.1"/>
</dbReference>
<dbReference type="InterPro" id="IPR050834">
    <property type="entry name" value="Glycosyltransf_2"/>
</dbReference>
<comment type="caution">
    <text evidence="3">The sequence shown here is derived from an EMBL/GenBank/DDBJ whole genome shotgun (WGS) entry which is preliminary data.</text>
</comment>
<keyword evidence="1" id="KW-0812">Transmembrane</keyword>
<reference evidence="3 4" key="1">
    <citation type="journal article" date="2019" name="Int. J. Syst. Evol. Microbiol.">
        <title>The Global Catalogue of Microorganisms (GCM) 10K type strain sequencing project: providing services to taxonomists for standard genome sequencing and annotation.</title>
        <authorList>
            <consortium name="The Broad Institute Genomics Platform"/>
            <consortium name="The Broad Institute Genome Sequencing Center for Infectious Disease"/>
            <person name="Wu L."/>
            <person name="Ma J."/>
        </authorList>
    </citation>
    <scope>NUCLEOTIDE SEQUENCE [LARGE SCALE GENOMIC DNA]</scope>
    <source>
        <strain evidence="3 4">JCM 6242</strain>
    </source>
</reference>
<evidence type="ECO:0000259" key="2">
    <source>
        <dbReference type="Pfam" id="PF00535"/>
    </source>
</evidence>
<gene>
    <name evidence="3" type="ORF">GCM10010517_64850</name>
</gene>
<feature type="domain" description="Glycosyltransferase 2-like" evidence="2">
    <location>
        <begin position="9"/>
        <end position="167"/>
    </location>
</feature>
<dbReference type="Gene3D" id="3.90.550.10">
    <property type="entry name" value="Spore Coat Polysaccharide Biosynthesis Protein SpsA, Chain A"/>
    <property type="match status" value="1"/>
</dbReference>
<dbReference type="Proteomes" id="UP001500831">
    <property type="component" value="Unassembled WGS sequence"/>
</dbReference>
<proteinExistence type="predicted"/>
<dbReference type="PANTHER" id="PTHR43685">
    <property type="entry name" value="GLYCOSYLTRANSFERASE"/>
    <property type="match status" value="1"/>
</dbReference>
<protein>
    <recommendedName>
        <fullName evidence="2">Glycosyltransferase 2-like domain-containing protein</fullName>
    </recommendedName>
</protein>
<dbReference type="Pfam" id="PF00535">
    <property type="entry name" value="Glycos_transf_2"/>
    <property type="match status" value="1"/>
</dbReference>
<name>A0ABN3W7X6_9ACTN</name>
<dbReference type="PANTHER" id="PTHR43685:SF3">
    <property type="entry name" value="SLR2126 PROTEIN"/>
    <property type="match status" value="1"/>
</dbReference>
<dbReference type="SUPFAM" id="SSF53448">
    <property type="entry name" value="Nucleotide-diphospho-sugar transferases"/>
    <property type="match status" value="1"/>
</dbReference>
<organism evidence="3 4">
    <name type="scientific">Streptosporangium fragile</name>
    <dbReference type="NCBI Taxonomy" id="46186"/>
    <lineage>
        <taxon>Bacteria</taxon>
        <taxon>Bacillati</taxon>
        <taxon>Actinomycetota</taxon>
        <taxon>Actinomycetes</taxon>
        <taxon>Streptosporangiales</taxon>
        <taxon>Streptosporangiaceae</taxon>
        <taxon>Streptosporangium</taxon>
    </lineage>
</organism>
<evidence type="ECO:0000256" key="1">
    <source>
        <dbReference type="SAM" id="Phobius"/>
    </source>
</evidence>
<keyword evidence="1" id="KW-0472">Membrane</keyword>
<keyword evidence="1" id="KW-1133">Transmembrane helix</keyword>
<dbReference type="InterPro" id="IPR029044">
    <property type="entry name" value="Nucleotide-diphossugar_trans"/>
</dbReference>
<feature type="transmembrane region" description="Helical" evidence="1">
    <location>
        <begin position="267"/>
        <end position="287"/>
    </location>
</feature>